<reference evidence="1 2" key="1">
    <citation type="submission" date="2019-07" db="EMBL/GenBank/DDBJ databases">
        <title>Hymenobacter sp. straun FUR1 Genome sequencing and assembly.</title>
        <authorList>
            <person name="Chhetri G."/>
        </authorList>
    </citation>
    <scope>NUCLEOTIDE SEQUENCE [LARGE SCALE GENOMIC DNA]</scope>
    <source>
        <strain evidence="1 2">Fur1</strain>
    </source>
</reference>
<dbReference type="AlphaFoldDB" id="A0A558BS28"/>
<evidence type="ECO:0000313" key="1">
    <source>
        <dbReference type="EMBL" id="TVT39301.1"/>
    </source>
</evidence>
<name>A0A558BS28_9BACT</name>
<dbReference type="RefSeq" id="WP_144850021.1">
    <property type="nucleotide sequence ID" value="NZ_VMRJ01000004.1"/>
</dbReference>
<accession>A0A558BS28</accession>
<evidence type="ECO:0000313" key="2">
    <source>
        <dbReference type="Proteomes" id="UP000317624"/>
    </source>
</evidence>
<proteinExistence type="predicted"/>
<dbReference type="Proteomes" id="UP000317624">
    <property type="component" value="Unassembled WGS sequence"/>
</dbReference>
<comment type="caution">
    <text evidence="1">The sequence shown here is derived from an EMBL/GenBank/DDBJ whole genome shotgun (WGS) entry which is preliminary data.</text>
</comment>
<dbReference type="PROSITE" id="PS51257">
    <property type="entry name" value="PROKAR_LIPOPROTEIN"/>
    <property type="match status" value="1"/>
</dbReference>
<protein>
    <recommendedName>
        <fullName evidence="3">HEAT repeat domain-containing protein</fullName>
    </recommendedName>
</protein>
<dbReference type="EMBL" id="VMRJ01000004">
    <property type="protein sequence ID" value="TVT39301.1"/>
    <property type="molecule type" value="Genomic_DNA"/>
</dbReference>
<organism evidence="1 2">
    <name type="scientific">Hymenobacter setariae</name>
    <dbReference type="NCBI Taxonomy" id="2594794"/>
    <lineage>
        <taxon>Bacteria</taxon>
        <taxon>Pseudomonadati</taxon>
        <taxon>Bacteroidota</taxon>
        <taxon>Cytophagia</taxon>
        <taxon>Cytophagales</taxon>
        <taxon>Hymenobacteraceae</taxon>
        <taxon>Hymenobacter</taxon>
    </lineage>
</organism>
<evidence type="ECO:0008006" key="3">
    <source>
        <dbReference type="Google" id="ProtNLM"/>
    </source>
</evidence>
<keyword evidence="2" id="KW-1185">Reference proteome</keyword>
<gene>
    <name evidence="1" type="ORF">FNT36_16735</name>
</gene>
<sequence>MRYAVQIGLLLISILCSCTQSKKYPYPISVFNPTLKKHLVKLIAVDHLPYNADTLTRNFLRDSCTKKELVKLLSCENPLVRVVAYRALVNRHEPDYFSILTNHLDDTAKVSWWYYDDAEGEFAVSDLMLRKAAEDRRTLSRNQRDILVRLVLLKYSYLESASWMIPELVPREEYYPVIRKKAETATARCGEQLGASYALAKFKKRHDLALLKANLLRSDEACADWTFKTIEVFPDTSLYPILTNYFNDQIRKKKQFGYNDLKYYCRAVASYKNENSLKILTSLTTKDTYPDSWYLPQNKESVFLAICKYRCPLYNQLYTKLKPQMGEYILKHLNNPTYLDPSELKTWQE</sequence>
<dbReference type="OrthoDB" id="1224629at2"/>